<dbReference type="OrthoDB" id="8481923at2"/>
<evidence type="ECO:0008006" key="4">
    <source>
        <dbReference type="Google" id="ProtNLM"/>
    </source>
</evidence>
<dbReference type="InterPro" id="IPR025238">
    <property type="entry name" value="DUF4184"/>
</dbReference>
<protein>
    <recommendedName>
        <fullName evidence="4">DUF4184 domain-containing protein</fullName>
    </recommendedName>
</protein>
<proteinExistence type="predicted"/>
<dbReference type="RefSeq" id="WP_045247650.1">
    <property type="nucleotide sequence ID" value="NZ_JYIY01000074.1"/>
</dbReference>
<dbReference type="EMBL" id="JYIY01000074">
    <property type="protein sequence ID" value="KJL36389.1"/>
    <property type="molecule type" value="Genomic_DNA"/>
</dbReference>
<accession>A0A0F0LUI7</accession>
<dbReference type="PATRIC" id="fig|400772.4.peg.1743"/>
<dbReference type="Pfam" id="PF13803">
    <property type="entry name" value="DUF4184"/>
    <property type="match status" value="1"/>
</dbReference>
<evidence type="ECO:0000313" key="2">
    <source>
        <dbReference type="EMBL" id="KJL36389.1"/>
    </source>
</evidence>
<feature type="transmembrane region" description="Helical" evidence="1">
    <location>
        <begin position="51"/>
        <end position="71"/>
    </location>
</feature>
<feature type="transmembrane region" description="Helical" evidence="1">
    <location>
        <begin position="111"/>
        <end position="131"/>
    </location>
</feature>
<evidence type="ECO:0000256" key="1">
    <source>
        <dbReference type="SAM" id="Phobius"/>
    </source>
</evidence>
<keyword evidence="1" id="KW-1133">Transmembrane helix</keyword>
<feature type="transmembrane region" description="Helical" evidence="1">
    <location>
        <begin position="160"/>
        <end position="177"/>
    </location>
</feature>
<evidence type="ECO:0000313" key="3">
    <source>
        <dbReference type="Proteomes" id="UP000033451"/>
    </source>
</evidence>
<feature type="transmembrane region" description="Helical" evidence="1">
    <location>
        <begin position="231"/>
        <end position="252"/>
    </location>
</feature>
<keyword evidence="1" id="KW-0812">Transmembrane</keyword>
<feature type="transmembrane region" description="Helical" evidence="1">
    <location>
        <begin position="198"/>
        <end position="219"/>
    </location>
</feature>
<sequence>MPFTPSHAVVALPFARTVLPASAVAVGAMTPDLPLFTRQLPIPYVVTHDPRAILVTTAMAAVLWLVWRVVLRPAVRPLAPTWLARRLPEAWDASPRRQFETLAARTVRARVTVIAWWVLALAIGVATHLVWDAFSHEGRWGSAIIPVLAQMWGPLDGYRWVQYTSSAFGLLVLAVWATMTLARSPRMPAPRANRYLRLAWWASLPAILVLAWVCGLVIGGGFTHEYTPQHLAYRVLPPAAALWGAVTVALCVRVQWRTPRSAAERAPA</sequence>
<name>A0A0F0LUI7_9MICO</name>
<comment type="caution">
    <text evidence="2">The sequence shown here is derived from an EMBL/GenBank/DDBJ whole genome shotgun (WGS) entry which is preliminary data.</text>
</comment>
<organism evidence="2 3">
    <name type="scientific">Microbacterium ginsengisoli</name>
    <dbReference type="NCBI Taxonomy" id="400772"/>
    <lineage>
        <taxon>Bacteria</taxon>
        <taxon>Bacillati</taxon>
        <taxon>Actinomycetota</taxon>
        <taxon>Actinomycetes</taxon>
        <taxon>Micrococcales</taxon>
        <taxon>Microbacteriaceae</taxon>
        <taxon>Microbacterium</taxon>
    </lineage>
</organism>
<gene>
    <name evidence="2" type="ORF">RR49_01721</name>
</gene>
<keyword evidence="1" id="KW-0472">Membrane</keyword>
<dbReference type="STRING" id="400772.RR49_01721"/>
<keyword evidence="3" id="KW-1185">Reference proteome</keyword>
<reference evidence="2 3" key="1">
    <citation type="submission" date="2015-02" db="EMBL/GenBank/DDBJ databases">
        <title>Draft genome sequences of ten Microbacterium spp. with emphasis on heavy metal contaminated environments.</title>
        <authorList>
            <person name="Corretto E."/>
        </authorList>
    </citation>
    <scope>NUCLEOTIDE SEQUENCE [LARGE SCALE GENOMIC DNA]</scope>
    <source>
        <strain evidence="2 3">DSM 18659</strain>
    </source>
</reference>
<dbReference type="Proteomes" id="UP000033451">
    <property type="component" value="Unassembled WGS sequence"/>
</dbReference>
<dbReference type="AlphaFoldDB" id="A0A0F0LUI7"/>